<feature type="compositionally biased region" description="Basic and acidic residues" evidence="1">
    <location>
        <begin position="303"/>
        <end position="329"/>
    </location>
</feature>
<accession>A0A0D2KA81</accession>
<dbReference type="PROSITE" id="PS51382">
    <property type="entry name" value="SPX"/>
    <property type="match status" value="1"/>
</dbReference>
<keyword evidence="4" id="KW-1185">Reference proteome</keyword>
<evidence type="ECO:0000259" key="2">
    <source>
        <dbReference type="PROSITE" id="PS51382"/>
    </source>
</evidence>
<feature type="region of interest" description="Disordered" evidence="1">
    <location>
        <begin position="273"/>
        <end position="399"/>
    </location>
</feature>
<dbReference type="PANTHER" id="PTHR45978">
    <property type="entry name" value="SPX DOMAIN-CONTAINING PROTEIN 3"/>
    <property type="match status" value="1"/>
</dbReference>
<name>A0A0D2KA81_9CHLO</name>
<feature type="region of interest" description="Disordered" evidence="1">
    <location>
        <begin position="218"/>
        <end position="257"/>
    </location>
</feature>
<protein>
    <recommendedName>
        <fullName evidence="2">SPX domain-containing protein</fullName>
    </recommendedName>
</protein>
<dbReference type="EMBL" id="KK100287">
    <property type="protein sequence ID" value="KIZ07168.1"/>
    <property type="molecule type" value="Genomic_DNA"/>
</dbReference>
<feature type="domain" description="SPX" evidence="2">
    <location>
        <begin position="1"/>
        <end position="180"/>
    </location>
</feature>
<feature type="compositionally biased region" description="Low complexity" evidence="1">
    <location>
        <begin position="218"/>
        <end position="227"/>
    </location>
</feature>
<sequence>MKFGHVLRTTSEDLPDVSAIFEMYKQLKKQIKAIPDKDALHEGAAPAAGGDGAAAVGAPADALMPTAAGAGQGQPAQRLAADPAEESFVASLGSMLASMNDMWLEKEETCVIRVEALEGALAAAARDRRELAPLHQEFVDFHGEVLLLVHWSILAYTATVKLLKKHHKRTGLLLRAPLGNLLSQPFCSTEMMTDIAHRVEADIRTLCDRMHGAAPANGVAGPVETATAGGGAGTSAAELSARGAANRHPEAAAPGAARSSGLDLALLQRLSGVADLDSPTSSASERRGGNAGGDADGDQGAEGGRHEADVREADRHAQVEGEREQEQRQEAVVAGGQAAVEGEPPVERVVPLHQAPGLHRPHDTASGSGASGDSEDSGDSSGDAEAAERLGTGMGPPPAKRACFDGAPCRTAAAAVASGRCSILRQAQVALTTWEHLRTSASTPSTLMAMPASAHALTHTTESSAA</sequence>
<feature type="compositionally biased region" description="Low complexity" evidence="1">
    <location>
        <begin position="330"/>
        <end position="351"/>
    </location>
</feature>
<dbReference type="STRING" id="145388.A0A0D2KA81"/>
<dbReference type="RefSeq" id="XP_013906187.1">
    <property type="nucleotide sequence ID" value="XM_014050733.1"/>
</dbReference>
<dbReference type="OrthoDB" id="6493944at2759"/>
<evidence type="ECO:0000313" key="3">
    <source>
        <dbReference type="EMBL" id="KIZ07168.1"/>
    </source>
</evidence>
<evidence type="ECO:0000256" key="1">
    <source>
        <dbReference type="SAM" id="MobiDB-lite"/>
    </source>
</evidence>
<proteinExistence type="predicted"/>
<dbReference type="InterPro" id="IPR031142">
    <property type="entry name" value="SPX_prot"/>
</dbReference>
<gene>
    <name evidence="3" type="ORF">MNEG_0781</name>
</gene>
<dbReference type="PANTHER" id="PTHR45978:SF7">
    <property type="entry name" value="SPX DOMAIN-CONTAINING PROTEIN 4"/>
    <property type="match status" value="1"/>
</dbReference>
<dbReference type="KEGG" id="mng:MNEG_0781"/>
<organism evidence="3 4">
    <name type="scientific">Monoraphidium neglectum</name>
    <dbReference type="NCBI Taxonomy" id="145388"/>
    <lineage>
        <taxon>Eukaryota</taxon>
        <taxon>Viridiplantae</taxon>
        <taxon>Chlorophyta</taxon>
        <taxon>core chlorophytes</taxon>
        <taxon>Chlorophyceae</taxon>
        <taxon>CS clade</taxon>
        <taxon>Sphaeropleales</taxon>
        <taxon>Selenastraceae</taxon>
        <taxon>Monoraphidium</taxon>
    </lineage>
</organism>
<dbReference type="AlphaFoldDB" id="A0A0D2KA81"/>
<dbReference type="GeneID" id="25726899"/>
<dbReference type="GO" id="GO:0016036">
    <property type="term" value="P:cellular response to phosphate starvation"/>
    <property type="evidence" value="ECO:0007669"/>
    <property type="project" value="InterPro"/>
</dbReference>
<dbReference type="InterPro" id="IPR004331">
    <property type="entry name" value="SPX_dom"/>
</dbReference>
<evidence type="ECO:0000313" key="4">
    <source>
        <dbReference type="Proteomes" id="UP000054498"/>
    </source>
</evidence>
<dbReference type="Proteomes" id="UP000054498">
    <property type="component" value="Unassembled WGS sequence"/>
</dbReference>
<reference evidence="3 4" key="1">
    <citation type="journal article" date="2013" name="BMC Genomics">
        <title>Reconstruction of the lipid metabolism for the microalga Monoraphidium neglectum from its genome sequence reveals characteristics suitable for biofuel production.</title>
        <authorList>
            <person name="Bogen C."/>
            <person name="Al-Dilaimi A."/>
            <person name="Albersmeier A."/>
            <person name="Wichmann J."/>
            <person name="Grundmann M."/>
            <person name="Rupp O."/>
            <person name="Lauersen K.J."/>
            <person name="Blifernez-Klassen O."/>
            <person name="Kalinowski J."/>
            <person name="Goesmann A."/>
            <person name="Mussgnug J.H."/>
            <person name="Kruse O."/>
        </authorList>
    </citation>
    <scope>NUCLEOTIDE SEQUENCE [LARGE SCALE GENOMIC DNA]</scope>
    <source>
        <strain evidence="3 4">SAG 48.87</strain>
    </source>
</reference>